<comment type="caution">
    <text evidence="1">The sequence shown here is derived from an EMBL/GenBank/DDBJ whole genome shotgun (WGS) entry which is preliminary data.</text>
</comment>
<organism evidence="1 2">
    <name type="scientific">Lichtheimia corymbifera JMRC:FSU:9682</name>
    <dbReference type="NCBI Taxonomy" id="1263082"/>
    <lineage>
        <taxon>Eukaryota</taxon>
        <taxon>Fungi</taxon>
        <taxon>Fungi incertae sedis</taxon>
        <taxon>Mucoromycota</taxon>
        <taxon>Mucoromycotina</taxon>
        <taxon>Mucoromycetes</taxon>
        <taxon>Mucorales</taxon>
        <taxon>Lichtheimiaceae</taxon>
        <taxon>Lichtheimia</taxon>
    </lineage>
</organism>
<gene>
    <name evidence="1" type="ORF">LCOR_06154.1</name>
</gene>
<dbReference type="VEuPathDB" id="FungiDB:LCOR_06154.1"/>
<protein>
    <submittedName>
        <fullName evidence="1">Uncharacterized protein</fullName>
    </submittedName>
</protein>
<sequence length="214" mass="24275">MDDGEHICQASKDIANRNKRFDGGKKGSLNAFGRRVDLIVASTGVELSTSEWKKENVTVSLALLQQCKNVRMNKAILTSLLSQEASQEVKDKLFCIGMDWTGSIGYMFFVKQFQDAYISKPISTIKLPVTINDIADFSSTLDYIHVWRNHHEQLVDIVLPAVTKTRSKQFMEQLIFTQSESSSNAYDPNVSPNVFFTPSRKRQASVIEEWDEEE</sequence>
<accession>A0A068RY60</accession>
<dbReference type="EMBL" id="CBTN010000026">
    <property type="protein sequence ID" value="CDH54949.1"/>
    <property type="molecule type" value="Genomic_DNA"/>
</dbReference>
<evidence type="ECO:0000313" key="2">
    <source>
        <dbReference type="Proteomes" id="UP000027586"/>
    </source>
</evidence>
<evidence type="ECO:0000313" key="1">
    <source>
        <dbReference type="EMBL" id="CDH54949.1"/>
    </source>
</evidence>
<name>A0A068RY60_9FUNG</name>
<proteinExistence type="predicted"/>
<dbReference type="OrthoDB" id="2421456at2759"/>
<dbReference type="AlphaFoldDB" id="A0A068RY60"/>
<keyword evidence="2" id="KW-1185">Reference proteome</keyword>
<dbReference type="Proteomes" id="UP000027586">
    <property type="component" value="Unassembled WGS sequence"/>
</dbReference>
<reference evidence="1" key="1">
    <citation type="submission" date="2013-08" db="EMBL/GenBank/DDBJ databases">
        <title>Gene expansion shapes genome architecture in the human pathogen Lichtheimia corymbifera: an evolutionary genomics analysis in the ancient terrestrial Mucorales (Mucoromycotina).</title>
        <authorList>
            <person name="Schwartze V.U."/>
            <person name="Winter S."/>
            <person name="Shelest E."/>
            <person name="Marcet-Houben M."/>
            <person name="Horn F."/>
            <person name="Wehner S."/>
            <person name="Hoffmann K."/>
            <person name="Riege K."/>
            <person name="Sammeth M."/>
            <person name="Nowrousian M."/>
            <person name="Valiante V."/>
            <person name="Linde J."/>
            <person name="Jacobsen I.D."/>
            <person name="Marz M."/>
            <person name="Brakhage A.A."/>
            <person name="Gabaldon T."/>
            <person name="Bocker S."/>
            <person name="Voigt K."/>
        </authorList>
    </citation>
    <scope>NUCLEOTIDE SEQUENCE [LARGE SCALE GENOMIC DNA]</scope>
    <source>
        <strain evidence="1">FSU 9682</strain>
    </source>
</reference>